<dbReference type="EMBL" id="CP094528">
    <property type="protein sequence ID" value="UOE45606.1"/>
    <property type="molecule type" value="Genomic_DNA"/>
</dbReference>
<feature type="domain" description="Endonuclease/exonuclease/phosphatase" evidence="3">
    <location>
        <begin position="134"/>
        <end position="354"/>
    </location>
</feature>
<feature type="transmembrane region" description="Helical" evidence="2">
    <location>
        <begin position="34"/>
        <end position="61"/>
    </location>
</feature>
<dbReference type="GO" id="GO:0004519">
    <property type="term" value="F:endonuclease activity"/>
    <property type="evidence" value="ECO:0007669"/>
    <property type="project" value="UniProtKB-KW"/>
</dbReference>
<evidence type="ECO:0000313" key="5">
    <source>
        <dbReference type="Proteomes" id="UP000832097"/>
    </source>
</evidence>
<evidence type="ECO:0000313" key="4">
    <source>
        <dbReference type="EMBL" id="UOE45606.1"/>
    </source>
</evidence>
<accession>A0ABY4C298</accession>
<protein>
    <submittedName>
        <fullName evidence="4">Endonuclease/exonuclease/phosphatase family protein</fullName>
    </submittedName>
</protein>
<dbReference type="Proteomes" id="UP000832097">
    <property type="component" value="Chromosome"/>
</dbReference>
<keyword evidence="4" id="KW-0378">Hydrolase</keyword>
<feature type="region of interest" description="Disordered" evidence="1">
    <location>
        <begin position="98"/>
        <end position="123"/>
    </location>
</feature>
<dbReference type="RefSeq" id="WP_243558205.1">
    <property type="nucleotide sequence ID" value="NZ_CP094528.1"/>
</dbReference>
<dbReference type="InterPro" id="IPR005135">
    <property type="entry name" value="Endo/exonuclease/phosphatase"/>
</dbReference>
<keyword evidence="2" id="KW-1133">Transmembrane helix</keyword>
<evidence type="ECO:0000259" key="3">
    <source>
        <dbReference type="Pfam" id="PF03372"/>
    </source>
</evidence>
<dbReference type="Gene3D" id="3.60.10.10">
    <property type="entry name" value="Endonuclease/exonuclease/phosphatase"/>
    <property type="match status" value="1"/>
</dbReference>
<name>A0ABY4C298_9MICO</name>
<dbReference type="InterPro" id="IPR036691">
    <property type="entry name" value="Endo/exonu/phosph_ase_sf"/>
</dbReference>
<reference evidence="4 5" key="1">
    <citation type="submission" date="2022-03" db="EMBL/GenBank/DDBJ databases">
        <title>Mucilaginibacter sp. isolated from the gut of Protaetia brevitarsis seulensis larvae.</title>
        <authorList>
            <person name="Won M."/>
            <person name="Kim S.-J."/>
            <person name="Kwon S.-W."/>
        </authorList>
    </citation>
    <scope>NUCLEOTIDE SEQUENCE [LARGE SCALE GENOMIC DNA]</scope>
    <source>
        <strain evidence="4 5">CFWR-12</strain>
    </source>
</reference>
<dbReference type="SUPFAM" id="SSF56219">
    <property type="entry name" value="DNase I-like"/>
    <property type="match status" value="1"/>
</dbReference>
<dbReference type="Pfam" id="PF03372">
    <property type="entry name" value="Exo_endo_phos"/>
    <property type="match status" value="1"/>
</dbReference>
<evidence type="ECO:0000256" key="2">
    <source>
        <dbReference type="SAM" id="Phobius"/>
    </source>
</evidence>
<keyword evidence="2" id="KW-0472">Membrane</keyword>
<gene>
    <name evidence="4" type="ORF">MTO99_07625</name>
</gene>
<keyword evidence="4" id="KW-0540">Nuclease</keyword>
<keyword evidence="5" id="KW-1185">Reference proteome</keyword>
<evidence type="ECO:0000256" key="1">
    <source>
        <dbReference type="SAM" id="MobiDB-lite"/>
    </source>
</evidence>
<keyword evidence="4" id="KW-0255">Endonuclease</keyword>
<organism evidence="4 5">
    <name type="scientific">Agromyces larvae</name>
    <dbReference type="NCBI Taxonomy" id="2929802"/>
    <lineage>
        <taxon>Bacteria</taxon>
        <taxon>Bacillati</taxon>
        <taxon>Actinomycetota</taxon>
        <taxon>Actinomycetes</taxon>
        <taxon>Micrococcales</taxon>
        <taxon>Microbacteriaceae</taxon>
        <taxon>Agromyces</taxon>
    </lineage>
</organism>
<keyword evidence="2" id="KW-0812">Transmembrane</keyword>
<feature type="transmembrane region" description="Helical" evidence="2">
    <location>
        <begin position="68"/>
        <end position="89"/>
    </location>
</feature>
<sequence length="365" mass="38089">MLSRVVGLVVVALAALAAAVLVWPQAVGLNDQWVAAHIVALRGSAAVIALVGAAVLALGALIRPIRRVAAALAVVAALYALANAGILAVRGFDGSGGTATDASQPASGEASDPDASDPDPSDRVDRVDRVTVLAWNTLGEVPEASVIAELALREQADVIVLPETTDPLGEEIAIAMRDGGRPMWVHTSAYSVELKAQSTTLLMSPELGEYRVTTPDWPGPPDNTNTVPTVVAEPVDGVGPRIVAAHAVAPIRWELRNWRSDLDWLADQCAGDDVIMAGDFNATLDHFAGRGVDGGDLGRCHDAALQAGAAGLGTWPTDLPQVLGSPIDHVLATPDWRVERFEVLGEFDDAGSDHRPVVAELVRVG</sequence>
<proteinExistence type="predicted"/>